<dbReference type="InterPro" id="IPR000626">
    <property type="entry name" value="Ubiquitin-like_dom"/>
</dbReference>
<evidence type="ECO:0000256" key="6">
    <source>
        <dbReference type="RuleBase" id="RU366025"/>
    </source>
</evidence>
<dbReference type="GO" id="GO:0016579">
    <property type="term" value="P:protein deubiquitination"/>
    <property type="evidence" value="ECO:0007669"/>
    <property type="project" value="InterPro"/>
</dbReference>
<dbReference type="NCBIfam" id="TIGR00231">
    <property type="entry name" value="small_GTP"/>
    <property type="match status" value="1"/>
</dbReference>
<dbReference type="GO" id="GO:0003924">
    <property type="term" value="F:GTPase activity"/>
    <property type="evidence" value="ECO:0007669"/>
    <property type="project" value="InterPro"/>
</dbReference>
<dbReference type="EMBL" id="CAJJDO010000113">
    <property type="protein sequence ID" value="CAD8196539.1"/>
    <property type="molecule type" value="Genomic_DNA"/>
</dbReference>
<dbReference type="InterPro" id="IPR044635">
    <property type="entry name" value="UBP14-like"/>
</dbReference>
<name>A0A8S1X6X1_9CILI</name>
<protein>
    <recommendedName>
        <fullName evidence="6">Ubiquitin carboxyl-terminal hydrolase</fullName>
        <ecNumber evidence="6">3.4.19.12</ecNumber>
    </recommendedName>
</protein>
<keyword evidence="4 6" id="KW-0378">Hydrolase</keyword>
<dbReference type="GO" id="GO:0005525">
    <property type="term" value="F:GTP binding"/>
    <property type="evidence" value="ECO:0007669"/>
    <property type="project" value="InterPro"/>
</dbReference>
<dbReference type="SMART" id="SM00174">
    <property type="entry name" value="RHO"/>
    <property type="match status" value="1"/>
</dbReference>
<sequence>MDQIEEEHKIIHLEIKYTTEIHKNVPIDLNGTVLKFQETLQELLKVPIEKQKIMIKGSLLKQDQNLSKLNLKNGQQIMVMGAREEHLLNLKQGKKIFEEDLTPEQKAVLLKQRAGIVLPIGLVNQGNTCYMNASIQILRRVNELNEYVKNNAKQGQGLSVKLFNALNDVFQKLELKGEPFKPLNFMTIFFQLYPEFAQRDNHMTFKQQDADECFQNILQTIQPLTNYENEEGLQKNLISDLFEIELKATIENQDIPDEPKKVSVEKGKKLMCIIDNQSKPVNTLVEGITVSLEEQMEKISETDQQTHIYKKTQRISKLPSYLLCQMVRFYWKLGVQGKEGVKAKILRNVAFPKILDLFDFCAPELQEQLQTGRDYEKKKLLEMAAKETDELEQFKKDLEASGKMVPDDTREIYKQFKAKKQQEEIKNHDDQLYRKHGFGLVTGNYELIGVLTHTGREADSGHYMAWVHHSGDNWIQYDDEKTSERKIEHILDLRGGGDWHMGYYLLYRRLEIDCLLLQYTEGRFQVGYDATIGVEYGSKEIIYDNKLIKLQLWDTAGQESFRSITRAYYRGSIGCFLVYDITRRITFDRIQSWVKDVKQDTNNRIEFLLVGNKCDLKDRKVSYDEGRQLSIQLGCEFQETSAKTGENVEFIFEYLTKNIYENIKSNKIDPNDPNHGIKIGKIGQNEKITEIPKKKQRSICC</sequence>
<dbReference type="PROSITE" id="PS51419">
    <property type="entry name" value="RAB"/>
    <property type="match status" value="1"/>
</dbReference>
<feature type="domain" description="USP" evidence="8">
    <location>
        <begin position="120"/>
        <end position="510"/>
    </location>
</feature>
<dbReference type="InterPro" id="IPR005225">
    <property type="entry name" value="Small_GTP-bd"/>
</dbReference>
<evidence type="ECO:0000259" key="8">
    <source>
        <dbReference type="PROSITE" id="PS50235"/>
    </source>
</evidence>
<evidence type="ECO:0000259" key="7">
    <source>
        <dbReference type="PROSITE" id="PS50053"/>
    </source>
</evidence>
<dbReference type="Proteomes" id="UP000689195">
    <property type="component" value="Unassembled WGS sequence"/>
</dbReference>
<evidence type="ECO:0000256" key="2">
    <source>
        <dbReference type="ARBA" id="ARBA00022670"/>
    </source>
</evidence>
<keyword evidence="5 6" id="KW-0788">Thiol protease</keyword>
<dbReference type="Pfam" id="PF00240">
    <property type="entry name" value="ubiquitin"/>
    <property type="match status" value="1"/>
</dbReference>
<dbReference type="GO" id="GO:0070628">
    <property type="term" value="F:proteasome binding"/>
    <property type="evidence" value="ECO:0007669"/>
    <property type="project" value="TreeGrafter"/>
</dbReference>
<comment type="similarity">
    <text evidence="6">Belongs to the peptidase C19 family.</text>
</comment>
<dbReference type="PROSITE" id="PS00972">
    <property type="entry name" value="USP_1"/>
    <property type="match status" value="1"/>
</dbReference>
<dbReference type="InterPro" id="IPR028889">
    <property type="entry name" value="USP"/>
</dbReference>
<keyword evidence="3 6" id="KW-0833">Ubl conjugation pathway</keyword>
<evidence type="ECO:0000256" key="3">
    <source>
        <dbReference type="ARBA" id="ARBA00022786"/>
    </source>
</evidence>
<dbReference type="EC" id="3.4.19.12" evidence="6"/>
<dbReference type="PROSITE" id="PS51421">
    <property type="entry name" value="RAS"/>
    <property type="match status" value="1"/>
</dbReference>
<evidence type="ECO:0000256" key="1">
    <source>
        <dbReference type="ARBA" id="ARBA00000707"/>
    </source>
</evidence>
<dbReference type="Pfam" id="PF00443">
    <property type="entry name" value="UCH"/>
    <property type="match status" value="1"/>
</dbReference>
<dbReference type="PANTHER" id="PTHR43982">
    <property type="entry name" value="UBIQUITIN CARBOXYL-TERMINAL HYDROLASE"/>
    <property type="match status" value="1"/>
</dbReference>
<keyword evidence="2 6" id="KW-0645">Protease</keyword>
<comment type="catalytic activity">
    <reaction evidence="1 6">
        <text>Thiol-dependent hydrolysis of ester, thioester, amide, peptide and isopeptide bonds formed by the C-terminal Gly of ubiquitin (a 76-residue protein attached to proteins as an intracellular targeting signal).</text>
        <dbReference type="EC" id="3.4.19.12"/>
    </reaction>
</comment>
<proteinExistence type="inferred from homology"/>
<comment type="caution">
    <text evidence="9">The sequence shown here is derived from an EMBL/GenBank/DDBJ whole genome shotgun (WGS) entry which is preliminary data.</text>
</comment>
<dbReference type="InterPro" id="IPR001806">
    <property type="entry name" value="Small_GTPase"/>
</dbReference>
<dbReference type="GO" id="GO:0061136">
    <property type="term" value="P:regulation of proteasomal protein catabolic process"/>
    <property type="evidence" value="ECO:0007669"/>
    <property type="project" value="TreeGrafter"/>
</dbReference>
<dbReference type="SMART" id="SM00175">
    <property type="entry name" value="RAB"/>
    <property type="match status" value="1"/>
</dbReference>
<accession>A0A8S1X6X1</accession>
<evidence type="ECO:0000313" key="9">
    <source>
        <dbReference type="EMBL" id="CAD8196539.1"/>
    </source>
</evidence>
<dbReference type="InterPro" id="IPR001394">
    <property type="entry name" value="Peptidase_C19_UCH"/>
</dbReference>
<dbReference type="FunFam" id="3.40.50.300:FF:001447">
    <property type="entry name" value="Ras-related protein Rab-1B"/>
    <property type="match status" value="1"/>
</dbReference>
<dbReference type="PROSITE" id="PS51420">
    <property type="entry name" value="RHO"/>
    <property type="match status" value="1"/>
</dbReference>
<evidence type="ECO:0000256" key="4">
    <source>
        <dbReference type="ARBA" id="ARBA00022801"/>
    </source>
</evidence>
<dbReference type="InterPro" id="IPR018200">
    <property type="entry name" value="USP_CS"/>
</dbReference>
<dbReference type="PROSITE" id="PS50235">
    <property type="entry name" value="USP_3"/>
    <property type="match status" value="1"/>
</dbReference>
<dbReference type="OrthoDB" id="333239at2759"/>
<dbReference type="PROSITE" id="PS00973">
    <property type="entry name" value="USP_2"/>
    <property type="match status" value="1"/>
</dbReference>
<dbReference type="GO" id="GO:0043161">
    <property type="term" value="P:proteasome-mediated ubiquitin-dependent protein catabolic process"/>
    <property type="evidence" value="ECO:0007669"/>
    <property type="project" value="InterPro"/>
</dbReference>
<dbReference type="Pfam" id="PF00071">
    <property type="entry name" value="Ras"/>
    <property type="match status" value="1"/>
</dbReference>
<dbReference type="PANTHER" id="PTHR43982:SF1">
    <property type="entry name" value="UBIQUITIN CARBOXYL-TERMINAL HYDROLASE 14"/>
    <property type="match status" value="1"/>
</dbReference>
<reference evidence="9" key="1">
    <citation type="submission" date="2021-01" db="EMBL/GenBank/DDBJ databases">
        <authorList>
            <consortium name="Genoscope - CEA"/>
            <person name="William W."/>
        </authorList>
    </citation>
    <scope>NUCLEOTIDE SEQUENCE</scope>
</reference>
<gene>
    <name evidence="9" type="ORF">PPENT_87.1.T1130019</name>
</gene>
<keyword evidence="10" id="KW-1185">Reference proteome</keyword>
<dbReference type="CDD" id="cd00154">
    <property type="entry name" value="Rab"/>
    <property type="match status" value="1"/>
</dbReference>
<evidence type="ECO:0000256" key="5">
    <source>
        <dbReference type="ARBA" id="ARBA00022807"/>
    </source>
</evidence>
<dbReference type="CDD" id="cd16104">
    <property type="entry name" value="Ubl_USP14_like"/>
    <property type="match status" value="1"/>
</dbReference>
<organism evidence="9 10">
    <name type="scientific">Paramecium pentaurelia</name>
    <dbReference type="NCBI Taxonomy" id="43138"/>
    <lineage>
        <taxon>Eukaryota</taxon>
        <taxon>Sar</taxon>
        <taxon>Alveolata</taxon>
        <taxon>Ciliophora</taxon>
        <taxon>Intramacronucleata</taxon>
        <taxon>Oligohymenophorea</taxon>
        <taxon>Peniculida</taxon>
        <taxon>Parameciidae</taxon>
        <taxon>Paramecium</taxon>
    </lineage>
</organism>
<feature type="domain" description="Ubiquitin-like" evidence="7">
    <location>
        <begin position="11"/>
        <end position="80"/>
    </location>
</feature>
<evidence type="ECO:0000313" key="10">
    <source>
        <dbReference type="Proteomes" id="UP000689195"/>
    </source>
</evidence>
<dbReference type="SMART" id="SM00176">
    <property type="entry name" value="RAN"/>
    <property type="match status" value="1"/>
</dbReference>
<dbReference type="SMART" id="SM00173">
    <property type="entry name" value="RAS"/>
    <property type="match status" value="1"/>
</dbReference>
<dbReference type="PROSITE" id="PS50053">
    <property type="entry name" value="UBIQUITIN_2"/>
    <property type="match status" value="1"/>
</dbReference>
<dbReference type="AlphaFoldDB" id="A0A8S1X6X1"/>
<dbReference type="GO" id="GO:0004843">
    <property type="term" value="F:cysteine-type deubiquitinase activity"/>
    <property type="evidence" value="ECO:0007669"/>
    <property type="project" value="UniProtKB-UniRule"/>
</dbReference>